<dbReference type="EMBL" id="VULT01000016">
    <property type="protein sequence ID" value="MSS18123.1"/>
    <property type="molecule type" value="Genomic_DNA"/>
</dbReference>
<protein>
    <submittedName>
        <fullName evidence="2">DJ-1/PfpI family protein</fullName>
    </submittedName>
</protein>
<comment type="caution">
    <text evidence="2">The sequence shown here is derived from an EMBL/GenBank/DDBJ whole genome shotgun (WGS) entry which is preliminary data.</text>
</comment>
<evidence type="ECO:0000313" key="2">
    <source>
        <dbReference type="EMBL" id="MSS18123.1"/>
    </source>
</evidence>
<dbReference type="Proteomes" id="UP000483362">
    <property type="component" value="Unassembled WGS sequence"/>
</dbReference>
<dbReference type="InterPro" id="IPR050325">
    <property type="entry name" value="Prot/Nucl_acid_deglycase"/>
</dbReference>
<keyword evidence="3" id="KW-1185">Reference proteome</keyword>
<dbReference type="InterPro" id="IPR006287">
    <property type="entry name" value="DJ-1"/>
</dbReference>
<dbReference type="RefSeq" id="WP_154327066.1">
    <property type="nucleotide sequence ID" value="NZ_CP045696.1"/>
</dbReference>
<dbReference type="SUPFAM" id="SSF52317">
    <property type="entry name" value="Class I glutamine amidotransferase-like"/>
    <property type="match status" value="1"/>
</dbReference>
<dbReference type="PANTHER" id="PTHR48094">
    <property type="entry name" value="PROTEIN/NUCLEIC ACID DEGLYCASE DJ-1-RELATED"/>
    <property type="match status" value="1"/>
</dbReference>
<dbReference type="PANTHER" id="PTHR48094:SF12">
    <property type="entry name" value="PARKINSON DISEASE PROTEIN 7 HOMOLOG"/>
    <property type="match status" value="1"/>
</dbReference>
<sequence>MKQSYLFLADGFEEIEALTTVDVMRRAGMPVVTVSITSSAMVTGAHQVAVKADALIADVDLGHAEWLICPGGMPGASNLAACEPLNQALKAQAQAGGKVAAICASPAVVLGPLGLLEGREAVCYPGMEAGMKGARVEYSKPVAIDGNIITGNGPSAANPFALAIVAHSVGEDVARRVAEGMLLYEGHYEFYF</sequence>
<dbReference type="GO" id="GO:0005737">
    <property type="term" value="C:cytoplasm"/>
    <property type="evidence" value="ECO:0007669"/>
    <property type="project" value="TreeGrafter"/>
</dbReference>
<dbReference type="InterPro" id="IPR029062">
    <property type="entry name" value="Class_I_gatase-like"/>
</dbReference>
<dbReference type="Gene3D" id="3.40.50.880">
    <property type="match status" value="1"/>
</dbReference>
<evidence type="ECO:0000259" key="1">
    <source>
        <dbReference type="Pfam" id="PF01965"/>
    </source>
</evidence>
<dbReference type="NCBIfam" id="TIGR01383">
    <property type="entry name" value="not_thiJ"/>
    <property type="match status" value="1"/>
</dbReference>
<feature type="domain" description="DJ-1/PfpI" evidence="1">
    <location>
        <begin position="5"/>
        <end position="166"/>
    </location>
</feature>
<accession>A0A6L5XEW9</accession>
<proteinExistence type="predicted"/>
<dbReference type="CDD" id="cd03135">
    <property type="entry name" value="GATase1_DJ-1"/>
    <property type="match status" value="1"/>
</dbReference>
<evidence type="ECO:0000313" key="3">
    <source>
        <dbReference type="Proteomes" id="UP000483362"/>
    </source>
</evidence>
<reference evidence="2 3" key="1">
    <citation type="submission" date="2019-08" db="EMBL/GenBank/DDBJ databases">
        <title>In-depth cultivation of the pig gut microbiome towards novel bacterial diversity and tailored functional studies.</title>
        <authorList>
            <person name="Wylensek D."/>
            <person name="Hitch T.C.A."/>
            <person name="Clavel T."/>
        </authorList>
    </citation>
    <scope>NUCLEOTIDE SEQUENCE [LARGE SCALE GENOMIC DNA]</scope>
    <source>
        <strain evidence="2 3">Oil-RF-744-WCA-WT-10</strain>
    </source>
</reference>
<dbReference type="Pfam" id="PF01965">
    <property type="entry name" value="DJ-1_PfpI"/>
    <property type="match status" value="1"/>
</dbReference>
<dbReference type="InterPro" id="IPR002818">
    <property type="entry name" value="DJ-1/PfpI"/>
</dbReference>
<name>A0A6L5XEW9_9BACT</name>
<gene>
    <name evidence="2" type="ORF">FYJ29_10195</name>
</gene>
<dbReference type="AlphaFoldDB" id="A0A6L5XEW9"/>
<organism evidence="2 3">
    <name type="scientific">Sodaliphilus pleomorphus</name>
    <dbReference type="NCBI Taxonomy" id="2606626"/>
    <lineage>
        <taxon>Bacteria</taxon>
        <taxon>Pseudomonadati</taxon>
        <taxon>Bacteroidota</taxon>
        <taxon>Bacteroidia</taxon>
        <taxon>Bacteroidales</taxon>
        <taxon>Muribaculaceae</taxon>
        <taxon>Sodaliphilus</taxon>
    </lineage>
</organism>